<reference evidence="2" key="1">
    <citation type="submission" date="2019-11" db="EMBL/GenBank/DDBJ databases">
        <title>Lipid analysis of CO2-rich subsurface aquifers suggests an autotrophy-based deep biosphere with lysolipids enriched in CPR bacteria.</title>
        <authorList>
            <person name="Probst A.J."/>
            <person name="Elling F.J."/>
            <person name="Castelle C.J."/>
            <person name="Zhu Q."/>
            <person name="Elvert M."/>
            <person name="Birarda G."/>
            <person name="Holman H.-Y."/>
            <person name="Lane K.R."/>
            <person name="Ladd B."/>
            <person name="Ryan M.C."/>
            <person name="Woyke T."/>
            <person name="Hinrichs K.-U."/>
            <person name="Banfield J.F."/>
        </authorList>
    </citation>
    <scope>NUCLEOTIDE SEQUENCE</scope>
    <source>
        <strain evidence="2">CG_2015-04_33_537</strain>
    </source>
</reference>
<dbReference type="GO" id="GO:0016740">
    <property type="term" value="F:transferase activity"/>
    <property type="evidence" value="ECO:0007669"/>
    <property type="project" value="UniProtKB-KW"/>
</dbReference>
<evidence type="ECO:0000313" key="3">
    <source>
        <dbReference type="Proteomes" id="UP000738826"/>
    </source>
</evidence>
<dbReference type="AlphaFoldDB" id="A0A8J7Z0L6"/>
<feature type="domain" description="Polysaccharide pyruvyl transferase" evidence="1">
    <location>
        <begin position="13"/>
        <end position="288"/>
    </location>
</feature>
<organism evidence="2 3">
    <name type="scientific">Candidatus Altarchaeum hamiconexum</name>
    <dbReference type="NCBI Taxonomy" id="1803513"/>
    <lineage>
        <taxon>Archaea</taxon>
        <taxon>Candidatus Altarchaeota</taxon>
        <taxon>Candidatus Altiarchaeia</taxon>
        <taxon>Candidatus Altarchaeales</taxon>
        <taxon>Candidatus Altarchaeaceae</taxon>
        <taxon>Candidatus Altarchaeum</taxon>
    </lineage>
</organism>
<dbReference type="Pfam" id="PF04230">
    <property type="entry name" value="PS_pyruv_trans"/>
    <property type="match status" value="1"/>
</dbReference>
<dbReference type="InterPro" id="IPR007345">
    <property type="entry name" value="Polysacch_pyruvyl_Trfase"/>
</dbReference>
<sequence length="349" mass="40317">MKIGILTFHNAINPGAYAQAFALMNIIKNFVHEVEIINYIRPTATFLYLLNIFLNKNPTGVFLRAKRHLKYRTCQKRFNLNPKNFVISSMKLKTDKYDVVIVGSDCVWSYQRLLMGPGRIFFGIGLHPEKKLLYYAASCTANIDDIPPNFVIDGLKKFSTISVRDKNSKDIVKKYVGVDAEIVLDPTFLFDFSGYEILPKAKDYLLVYAVDQLNDSQIKQIKNFAMQKNIQLIAIHHKLKWCDKNVIAVDPFEWMGYFKNATYVVTTTFHGTIFSIKYNTNFCVVDNSRIHNKTQTILSELNLQNRVISNNNSIENIFNNKIDYNMVNSKLNFLKNKSLNFLKMALKEK</sequence>
<proteinExistence type="predicted"/>
<keyword evidence="2" id="KW-0808">Transferase</keyword>
<dbReference type="EMBL" id="JAACQH010000004">
    <property type="protein sequence ID" value="NCS90838.1"/>
    <property type="molecule type" value="Genomic_DNA"/>
</dbReference>
<dbReference type="Proteomes" id="UP000738826">
    <property type="component" value="Unassembled WGS sequence"/>
</dbReference>
<accession>A0A8J7Z0L6</accession>
<comment type="caution">
    <text evidence="2">The sequence shown here is derived from an EMBL/GenBank/DDBJ whole genome shotgun (WGS) entry which is preliminary data.</text>
</comment>
<gene>
    <name evidence="2" type="ORF">GW779_00215</name>
</gene>
<name>A0A8J7Z0L6_9ARCH</name>
<protein>
    <submittedName>
        <fullName evidence="2">Polysaccharide pyruvyl transferase family protein</fullName>
    </submittedName>
</protein>
<evidence type="ECO:0000313" key="2">
    <source>
        <dbReference type="EMBL" id="NCS90838.1"/>
    </source>
</evidence>
<evidence type="ECO:0000259" key="1">
    <source>
        <dbReference type="Pfam" id="PF04230"/>
    </source>
</evidence>